<dbReference type="Proteomes" id="UP000011087">
    <property type="component" value="Unassembled WGS sequence"/>
</dbReference>
<dbReference type="EnsemblProtists" id="EKX42232">
    <property type="protein sequence ID" value="EKX42232"/>
    <property type="gene ID" value="GUITHDRAFT_111794"/>
</dbReference>
<dbReference type="PANTHER" id="PTHR46487:SF1">
    <property type="entry name" value="DNA REPAIR PROTEIN XRCC3"/>
    <property type="match status" value="1"/>
</dbReference>
<dbReference type="InterPro" id="IPR027417">
    <property type="entry name" value="P-loop_NTPase"/>
</dbReference>
<dbReference type="GO" id="GO:0009507">
    <property type="term" value="C:chloroplast"/>
    <property type="evidence" value="ECO:0007669"/>
    <property type="project" value="UniProtKB-SubCell"/>
</dbReference>
<evidence type="ECO:0000313" key="2">
    <source>
        <dbReference type="EMBL" id="EKX42232.1"/>
    </source>
</evidence>
<dbReference type="SUPFAM" id="SSF52540">
    <property type="entry name" value="P-loop containing nucleoside triphosphate hydrolases"/>
    <property type="match status" value="1"/>
</dbReference>
<dbReference type="PaxDb" id="55529-EKX42232"/>
<sequence length="244" mass="27515">MKRLQQIAAFYKDELFSQWNGAHPCENIFIEKAHTPAELEHVIESRLPRLLEQHSPGLVVIDSIAAPLRGDEAYQGCQESASRSEFLIKTSRLLKHLSSRYADSPFYPRLIDIPCYSRFNCAVVTANQVTDSFSPNEDSSYTKRKQTKQAALGLTWSQGVNARLILLRPTMNDDYLIDEVEEEGNPDIAPSFQALKADKYSAGSIRPSSQAKLLWSPWAPPGICEFRIGFRGLESDEMCDNNDE</sequence>
<dbReference type="GO" id="GO:0045003">
    <property type="term" value="P:double-strand break repair via synthesis-dependent strand annealing"/>
    <property type="evidence" value="ECO:0007669"/>
    <property type="project" value="TreeGrafter"/>
</dbReference>
<proteinExistence type="predicted"/>
<reference evidence="2 4" key="1">
    <citation type="journal article" date="2012" name="Nature">
        <title>Algal genomes reveal evolutionary mosaicism and the fate of nucleomorphs.</title>
        <authorList>
            <consortium name="DOE Joint Genome Institute"/>
            <person name="Curtis B.A."/>
            <person name="Tanifuji G."/>
            <person name="Burki F."/>
            <person name="Gruber A."/>
            <person name="Irimia M."/>
            <person name="Maruyama S."/>
            <person name="Arias M.C."/>
            <person name="Ball S.G."/>
            <person name="Gile G.H."/>
            <person name="Hirakawa Y."/>
            <person name="Hopkins J.F."/>
            <person name="Kuo A."/>
            <person name="Rensing S.A."/>
            <person name="Schmutz J."/>
            <person name="Symeonidi A."/>
            <person name="Elias M."/>
            <person name="Eveleigh R.J."/>
            <person name="Herman E.K."/>
            <person name="Klute M.J."/>
            <person name="Nakayama T."/>
            <person name="Obornik M."/>
            <person name="Reyes-Prieto A."/>
            <person name="Armbrust E.V."/>
            <person name="Aves S.J."/>
            <person name="Beiko R.G."/>
            <person name="Coutinho P."/>
            <person name="Dacks J.B."/>
            <person name="Durnford D.G."/>
            <person name="Fast N.M."/>
            <person name="Green B.R."/>
            <person name="Grisdale C.J."/>
            <person name="Hempel F."/>
            <person name="Henrissat B."/>
            <person name="Hoppner M.P."/>
            <person name="Ishida K."/>
            <person name="Kim E."/>
            <person name="Koreny L."/>
            <person name="Kroth P.G."/>
            <person name="Liu Y."/>
            <person name="Malik S.B."/>
            <person name="Maier U.G."/>
            <person name="McRose D."/>
            <person name="Mock T."/>
            <person name="Neilson J.A."/>
            <person name="Onodera N.T."/>
            <person name="Poole A.M."/>
            <person name="Pritham E.J."/>
            <person name="Richards T.A."/>
            <person name="Rocap G."/>
            <person name="Roy S.W."/>
            <person name="Sarai C."/>
            <person name="Schaack S."/>
            <person name="Shirato S."/>
            <person name="Slamovits C.H."/>
            <person name="Spencer D.F."/>
            <person name="Suzuki S."/>
            <person name="Worden A.Z."/>
            <person name="Zauner S."/>
            <person name="Barry K."/>
            <person name="Bell C."/>
            <person name="Bharti A.K."/>
            <person name="Crow J.A."/>
            <person name="Grimwood J."/>
            <person name="Kramer R."/>
            <person name="Lindquist E."/>
            <person name="Lucas S."/>
            <person name="Salamov A."/>
            <person name="McFadden G.I."/>
            <person name="Lane C.E."/>
            <person name="Keeling P.J."/>
            <person name="Gray M.W."/>
            <person name="Grigoriev I.V."/>
            <person name="Archibald J.M."/>
        </authorList>
    </citation>
    <scope>NUCLEOTIDE SEQUENCE</scope>
    <source>
        <strain evidence="2 4">CCMP2712</strain>
    </source>
</reference>
<dbReference type="STRING" id="905079.L1J1P9"/>
<dbReference type="PANTHER" id="PTHR46487">
    <property type="entry name" value="DNA REPAIR PROTEIN XRCC3"/>
    <property type="match status" value="1"/>
</dbReference>
<name>L1J1P9_GUITC</name>
<protein>
    <submittedName>
        <fullName evidence="2 3">Uncharacterized protein</fullName>
    </submittedName>
</protein>
<dbReference type="OrthoDB" id="1861185at2759"/>
<dbReference type="GO" id="GO:0090656">
    <property type="term" value="P:t-circle formation"/>
    <property type="evidence" value="ECO:0007669"/>
    <property type="project" value="TreeGrafter"/>
</dbReference>
<gene>
    <name evidence="2" type="ORF">GUITHDRAFT_111794</name>
</gene>
<reference evidence="3" key="3">
    <citation type="submission" date="2016-03" db="UniProtKB">
        <authorList>
            <consortium name="EnsemblProtists"/>
        </authorList>
    </citation>
    <scope>IDENTIFICATION</scope>
</reference>
<dbReference type="KEGG" id="gtt:GUITHDRAFT_111794"/>
<reference evidence="4" key="2">
    <citation type="submission" date="2012-11" db="EMBL/GenBank/DDBJ databases">
        <authorList>
            <person name="Kuo A."/>
            <person name="Curtis B.A."/>
            <person name="Tanifuji G."/>
            <person name="Burki F."/>
            <person name="Gruber A."/>
            <person name="Irimia M."/>
            <person name="Maruyama S."/>
            <person name="Arias M.C."/>
            <person name="Ball S.G."/>
            <person name="Gile G.H."/>
            <person name="Hirakawa Y."/>
            <person name="Hopkins J.F."/>
            <person name="Rensing S.A."/>
            <person name="Schmutz J."/>
            <person name="Symeonidi A."/>
            <person name="Elias M."/>
            <person name="Eveleigh R.J."/>
            <person name="Herman E.K."/>
            <person name="Klute M.J."/>
            <person name="Nakayama T."/>
            <person name="Obornik M."/>
            <person name="Reyes-Prieto A."/>
            <person name="Armbrust E.V."/>
            <person name="Aves S.J."/>
            <person name="Beiko R.G."/>
            <person name="Coutinho P."/>
            <person name="Dacks J.B."/>
            <person name="Durnford D.G."/>
            <person name="Fast N.M."/>
            <person name="Green B.R."/>
            <person name="Grisdale C."/>
            <person name="Hempe F."/>
            <person name="Henrissat B."/>
            <person name="Hoppner M.P."/>
            <person name="Ishida K.-I."/>
            <person name="Kim E."/>
            <person name="Koreny L."/>
            <person name="Kroth P.G."/>
            <person name="Liu Y."/>
            <person name="Malik S.-B."/>
            <person name="Maier U.G."/>
            <person name="McRose D."/>
            <person name="Mock T."/>
            <person name="Neilson J.A."/>
            <person name="Onodera N.T."/>
            <person name="Poole A.M."/>
            <person name="Pritham E.J."/>
            <person name="Richards T.A."/>
            <person name="Rocap G."/>
            <person name="Roy S.W."/>
            <person name="Sarai C."/>
            <person name="Schaack S."/>
            <person name="Shirato S."/>
            <person name="Slamovits C.H."/>
            <person name="Spencer D.F."/>
            <person name="Suzuki S."/>
            <person name="Worden A.Z."/>
            <person name="Zauner S."/>
            <person name="Barry K."/>
            <person name="Bell C."/>
            <person name="Bharti A.K."/>
            <person name="Crow J.A."/>
            <person name="Grimwood J."/>
            <person name="Kramer R."/>
            <person name="Lindquist E."/>
            <person name="Lucas S."/>
            <person name="Salamov A."/>
            <person name="McFadden G.I."/>
            <person name="Lane C.E."/>
            <person name="Keeling P.J."/>
            <person name="Gray M.W."/>
            <person name="Grigoriev I.V."/>
            <person name="Archibald J.M."/>
        </authorList>
    </citation>
    <scope>NUCLEOTIDE SEQUENCE</scope>
    <source>
        <strain evidence="4">CCMP2712</strain>
    </source>
</reference>
<dbReference type="GeneID" id="17298848"/>
<accession>L1J1P9</accession>
<dbReference type="RefSeq" id="XP_005829212.1">
    <property type="nucleotide sequence ID" value="XM_005829155.1"/>
</dbReference>
<dbReference type="HOGENOM" id="CLU_1139839_0_0_1"/>
<evidence type="ECO:0000256" key="1">
    <source>
        <dbReference type="ARBA" id="ARBA00004229"/>
    </source>
</evidence>
<keyword evidence="4" id="KW-1185">Reference proteome</keyword>
<dbReference type="AlphaFoldDB" id="L1J1P9"/>
<evidence type="ECO:0000313" key="3">
    <source>
        <dbReference type="EnsemblProtists" id="EKX42232"/>
    </source>
</evidence>
<dbReference type="EMBL" id="JH993018">
    <property type="protein sequence ID" value="EKX42232.1"/>
    <property type="molecule type" value="Genomic_DNA"/>
</dbReference>
<dbReference type="GO" id="GO:0005657">
    <property type="term" value="C:replication fork"/>
    <property type="evidence" value="ECO:0007669"/>
    <property type="project" value="TreeGrafter"/>
</dbReference>
<dbReference type="Gene3D" id="3.40.50.300">
    <property type="entry name" value="P-loop containing nucleotide triphosphate hydrolases"/>
    <property type="match status" value="1"/>
</dbReference>
<dbReference type="GO" id="GO:0000722">
    <property type="term" value="P:telomere maintenance via recombination"/>
    <property type="evidence" value="ECO:0007669"/>
    <property type="project" value="TreeGrafter"/>
</dbReference>
<dbReference type="GO" id="GO:0033065">
    <property type="term" value="C:Rad51C-XRCC3 complex"/>
    <property type="evidence" value="ECO:0007669"/>
    <property type="project" value="TreeGrafter"/>
</dbReference>
<evidence type="ECO:0000313" key="4">
    <source>
        <dbReference type="Proteomes" id="UP000011087"/>
    </source>
</evidence>
<organism evidence="2">
    <name type="scientific">Guillardia theta (strain CCMP2712)</name>
    <name type="common">Cryptophyte</name>
    <dbReference type="NCBI Taxonomy" id="905079"/>
    <lineage>
        <taxon>Eukaryota</taxon>
        <taxon>Cryptophyceae</taxon>
        <taxon>Pyrenomonadales</taxon>
        <taxon>Geminigeraceae</taxon>
        <taxon>Guillardia</taxon>
    </lineage>
</organism>
<comment type="subcellular location">
    <subcellularLocation>
        <location evidence="1">Plastid</location>
        <location evidence="1">Chloroplast</location>
    </subcellularLocation>
</comment>
<dbReference type="GO" id="GO:0071140">
    <property type="term" value="P:resolution of mitotic recombination intermediates"/>
    <property type="evidence" value="ECO:0007669"/>
    <property type="project" value="TreeGrafter"/>
</dbReference>
<dbReference type="GO" id="GO:0000400">
    <property type="term" value="F:four-way junction DNA binding"/>
    <property type="evidence" value="ECO:0007669"/>
    <property type="project" value="TreeGrafter"/>
</dbReference>